<protein>
    <submittedName>
        <fullName evidence="1">Uncharacterized protein</fullName>
    </submittedName>
</protein>
<organism evidence="1">
    <name type="scientific">mine drainage metagenome</name>
    <dbReference type="NCBI Taxonomy" id="410659"/>
    <lineage>
        <taxon>unclassified sequences</taxon>
        <taxon>metagenomes</taxon>
        <taxon>ecological metagenomes</taxon>
    </lineage>
</organism>
<sequence>MRLATDNQFTLTRSCWTPYEWVVGEDVNRFNDFLDPLARIFHLKIHRVVKYALEILTNLWCKFN</sequence>
<proteinExistence type="predicted"/>
<evidence type="ECO:0000313" key="1">
    <source>
        <dbReference type="EMBL" id="OIQ97524.1"/>
    </source>
</evidence>
<accession>A0A1J5RZM8</accession>
<dbReference type="EMBL" id="MLJW01000131">
    <property type="protein sequence ID" value="OIQ97524.1"/>
    <property type="molecule type" value="Genomic_DNA"/>
</dbReference>
<comment type="caution">
    <text evidence="1">The sequence shown here is derived from an EMBL/GenBank/DDBJ whole genome shotgun (WGS) entry which is preliminary data.</text>
</comment>
<name>A0A1J5RZM8_9ZZZZ</name>
<gene>
    <name evidence="1" type="ORF">GALL_204080</name>
</gene>
<dbReference type="AlphaFoldDB" id="A0A1J5RZM8"/>
<reference evidence="1" key="1">
    <citation type="submission" date="2016-10" db="EMBL/GenBank/DDBJ databases">
        <title>Sequence of Gallionella enrichment culture.</title>
        <authorList>
            <person name="Poehlein A."/>
            <person name="Muehling M."/>
            <person name="Daniel R."/>
        </authorList>
    </citation>
    <scope>NUCLEOTIDE SEQUENCE</scope>
</reference>